<dbReference type="Proteomes" id="UP001056120">
    <property type="component" value="Linkage Group LG11"/>
</dbReference>
<organism evidence="1 2">
    <name type="scientific">Smallanthus sonchifolius</name>
    <dbReference type="NCBI Taxonomy" id="185202"/>
    <lineage>
        <taxon>Eukaryota</taxon>
        <taxon>Viridiplantae</taxon>
        <taxon>Streptophyta</taxon>
        <taxon>Embryophyta</taxon>
        <taxon>Tracheophyta</taxon>
        <taxon>Spermatophyta</taxon>
        <taxon>Magnoliopsida</taxon>
        <taxon>eudicotyledons</taxon>
        <taxon>Gunneridae</taxon>
        <taxon>Pentapetalae</taxon>
        <taxon>asterids</taxon>
        <taxon>campanulids</taxon>
        <taxon>Asterales</taxon>
        <taxon>Asteraceae</taxon>
        <taxon>Asteroideae</taxon>
        <taxon>Heliantheae alliance</taxon>
        <taxon>Millerieae</taxon>
        <taxon>Smallanthus</taxon>
    </lineage>
</organism>
<name>A0ACB9HRF8_9ASTR</name>
<reference evidence="2" key="1">
    <citation type="journal article" date="2022" name="Mol. Ecol. Resour.">
        <title>The genomes of chicory, endive, great burdock and yacon provide insights into Asteraceae palaeo-polyploidization history and plant inulin production.</title>
        <authorList>
            <person name="Fan W."/>
            <person name="Wang S."/>
            <person name="Wang H."/>
            <person name="Wang A."/>
            <person name="Jiang F."/>
            <person name="Liu H."/>
            <person name="Zhao H."/>
            <person name="Xu D."/>
            <person name="Zhang Y."/>
        </authorList>
    </citation>
    <scope>NUCLEOTIDE SEQUENCE [LARGE SCALE GENOMIC DNA]</scope>
    <source>
        <strain evidence="2">cv. Yunnan</strain>
    </source>
</reference>
<evidence type="ECO:0000313" key="2">
    <source>
        <dbReference type="Proteomes" id="UP001056120"/>
    </source>
</evidence>
<evidence type="ECO:0000313" key="1">
    <source>
        <dbReference type="EMBL" id="KAI3797883.1"/>
    </source>
</evidence>
<comment type="caution">
    <text evidence="1">The sequence shown here is derived from an EMBL/GenBank/DDBJ whole genome shotgun (WGS) entry which is preliminary data.</text>
</comment>
<reference evidence="1 2" key="2">
    <citation type="journal article" date="2022" name="Mol. Ecol. Resour.">
        <title>The genomes of chicory, endive, great burdock and yacon provide insights into Asteraceae paleo-polyploidization history and plant inulin production.</title>
        <authorList>
            <person name="Fan W."/>
            <person name="Wang S."/>
            <person name="Wang H."/>
            <person name="Wang A."/>
            <person name="Jiang F."/>
            <person name="Liu H."/>
            <person name="Zhao H."/>
            <person name="Xu D."/>
            <person name="Zhang Y."/>
        </authorList>
    </citation>
    <scope>NUCLEOTIDE SEQUENCE [LARGE SCALE GENOMIC DNA]</scope>
    <source>
        <strain evidence="2">cv. Yunnan</strain>
        <tissue evidence="1">Leaves</tissue>
    </source>
</reference>
<sequence>MWNVFYGHLDFFQNRVSQWIDMVEAYMVEVEWVKRGRIPTLEDYIENRVTTSGTLSSIYLLVKERNITCEEKGRKEILHLIYGLWNDLNDELVTPNAMILPMIKVVLNTARACQVAYQHDDSYLSSVETHVQSFFFKLMISYGVTLENAQDLLDPYPKLFTLAGTILRLWDDLGTLKGRKEILHLIYGLWNDLNAELVTPNAMLLPMIKVMLNTERAYQVAYQHDDSYLSSVETHVQSFFFKPVDI</sequence>
<proteinExistence type="predicted"/>
<gene>
    <name evidence="1" type="ORF">L1987_33147</name>
</gene>
<dbReference type="EMBL" id="CM042028">
    <property type="protein sequence ID" value="KAI3797883.1"/>
    <property type="molecule type" value="Genomic_DNA"/>
</dbReference>
<protein>
    <submittedName>
        <fullName evidence="1">Uncharacterized protein</fullName>
    </submittedName>
</protein>
<keyword evidence="2" id="KW-1185">Reference proteome</keyword>
<accession>A0ACB9HRF8</accession>